<keyword evidence="3" id="KW-0238">DNA-binding</keyword>
<keyword evidence="5" id="KW-1133">Transmembrane helix</keyword>
<keyword evidence="4" id="KW-0233">DNA recombination</keyword>
<name>A0A2M7VIA0_9BACT</name>
<dbReference type="PANTHER" id="PTHR33258">
    <property type="entry name" value="TRANSPOSASE INSL FOR INSERTION SEQUENCE ELEMENT IS186A-RELATED"/>
    <property type="match status" value="1"/>
</dbReference>
<keyword evidence="5" id="KW-0472">Membrane</keyword>
<reference evidence="8" key="1">
    <citation type="submission" date="2017-09" db="EMBL/GenBank/DDBJ databases">
        <title>Depth-based differentiation of microbial function through sediment-hosted aquifers and enrichment of novel symbionts in the deep terrestrial subsurface.</title>
        <authorList>
            <person name="Probst A.J."/>
            <person name="Ladd B."/>
            <person name="Jarett J.K."/>
            <person name="Geller-Mcgrath D.E."/>
            <person name="Sieber C.M.K."/>
            <person name="Emerson J.B."/>
            <person name="Anantharaman K."/>
            <person name="Thomas B.C."/>
            <person name="Malmstrom R."/>
            <person name="Stieglmeier M."/>
            <person name="Klingl A."/>
            <person name="Woyke T."/>
            <person name="Ryan C.M."/>
            <person name="Banfield J.F."/>
        </authorList>
    </citation>
    <scope>NUCLEOTIDE SEQUENCE [LARGE SCALE GENOMIC DNA]</scope>
</reference>
<gene>
    <name evidence="7" type="ORF">COX74_02145</name>
</gene>
<sequence length="391" mass="44522">MQKQKIWKAEDIIGLVPDELLDNLASLTGVDYSVKKLHGKSVFKLFLFAFLNGGGLSLRILEAIFKSERFKTLFNLPAGAIKHSALGMHLKNIGCGYFEKIFNHLIHSPQLEAVLFDRKKIAVSKIDTTIVTLSSKLLKFGLDDNRGVKTLKFGVELRAGIPVNIICFKGQEYLSEDNALPKLILARQQKKAVNIAIFDRGVQRKQNFADFQKAGVYFISRLSAQQVRTVKRLIVTDKQTQTLIILSDRIVKFKSSENLKPEDAKMEFRLVAGKNKNTKQKIYFLTNVRFLSAAEIAELYKSRWEIETFFKFIKQQLNFSHLLSRSENGIKAIMYLTMIAAILLTLYKKLNNIMGWAVAKIQFLDELYLELTGTWRYELAAAFRPANLNSG</sequence>
<dbReference type="Pfam" id="PF01609">
    <property type="entry name" value="DDE_Tnp_1"/>
    <property type="match status" value="1"/>
</dbReference>
<dbReference type="InterPro" id="IPR002559">
    <property type="entry name" value="Transposase_11"/>
</dbReference>
<dbReference type="Gene3D" id="3.90.350.10">
    <property type="entry name" value="Transposase Inhibitor Protein From Tn5, Chain A, domain 1"/>
    <property type="match status" value="1"/>
</dbReference>
<dbReference type="InterPro" id="IPR047952">
    <property type="entry name" value="Transpos_IS4"/>
</dbReference>
<comment type="similarity">
    <text evidence="1">Belongs to the transposase 11 family.</text>
</comment>
<keyword evidence="5" id="KW-0812">Transmembrane</keyword>
<dbReference type="AlphaFoldDB" id="A0A2M7VIA0"/>
<evidence type="ECO:0000256" key="2">
    <source>
        <dbReference type="ARBA" id="ARBA00022578"/>
    </source>
</evidence>
<evidence type="ECO:0000313" key="8">
    <source>
        <dbReference type="Proteomes" id="UP000229364"/>
    </source>
</evidence>
<evidence type="ECO:0000313" key="7">
    <source>
        <dbReference type="EMBL" id="PJA01550.1"/>
    </source>
</evidence>
<feature type="domain" description="Transposase IS4-like" evidence="6">
    <location>
        <begin position="157"/>
        <end position="342"/>
    </location>
</feature>
<keyword evidence="2" id="KW-0815">Transposition</keyword>
<accession>A0A2M7VIA0</accession>
<dbReference type="GO" id="GO:0006313">
    <property type="term" value="P:DNA transposition"/>
    <property type="evidence" value="ECO:0007669"/>
    <property type="project" value="InterPro"/>
</dbReference>
<evidence type="ECO:0000256" key="3">
    <source>
        <dbReference type="ARBA" id="ARBA00023125"/>
    </source>
</evidence>
<evidence type="ECO:0000259" key="6">
    <source>
        <dbReference type="Pfam" id="PF01609"/>
    </source>
</evidence>
<dbReference type="NCBIfam" id="NF033592">
    <property type="entry name" value="transpos_IS4_1"/>
    <property type="match status" value="1"/>
</dbReference>
<protein>
    <submittedName>
        <fullName evidence="7">IS4/IS5 family transposase</fullName>
    </submittedName>
</protein>
<dbReference type="Proteomes" id="UP000229364">
    <property type="component" value="Unassembled WGS sequence"/>
</dbReference>
<dbReference type="EMBL" id="PFPR01000052">
    <property type="protein sequence ID" value="PJA01550.1"/>
    <property type="molecule type" value="Genomic_DNA"/>
</dbReference>
<dbReference type="InterPro" id="IPR012337">
    <property type="entry name" value="RNaseH-like_sf"/>
</dbReference>
<organism evidence="7 8">
    <name type="scientific">bacterium (Candidatus Gribaldobacteria) CG_4_10_14_0_2_um_filter_41_16</name>
    <dbReference type="NCBI Taxonomy" id="2014265"/>
    <lineage>
        <taxon>Bacteria</taxon>
        <taxon>Candidatus Gribaldobacteria</taxon>
    </lineage>
</organism>
<comment type="caution">
    <text evidence="7">The sequence shown here is derived from an EMBL/GenBank/DDBJ whole genome shotgun (WGS) entry which is preliminary data.</text>
</comment>
<evidence type="ECO:0000256" key="5">
    <source>
        <dbReference type="SAM" id="Phobius"/>
    </source>
</evidence>
<feature type="transmembrane region" description="Helical" evidence="5">
    <location>
        <begin position="42"/>
        <end position="61"/>
    </location>
</feature>
<dbReference type="GO" id="GO:0003677">
    <property type="term" value="F:DNA binding"/>
    <property type="evidence" value="ECO:0007669"/>
    <property type="project" value="UniProtKB-KW"/>
</dbReference>
<evidence type="ECO:0000256" key="1">
    <source>
        <dbReference type="ARBA" id="ARBA00010075"/>
    </source>
</evidence>
<dbReference type="SUPFAM" id="SSF53098">
    <property type="entry name" value="Ribonuclease H-like"/>
    <property type="match status" value="1"/>
</dbReference>
<dbReference type="GO" id="GO:0004803">
    <property type="term" value="F:transposase activity"/>
    <property type="evidence" value="ECO:0007669"/>
    <property type="project" value="InterPro"/>
</dbReference>
<evidence type="ECO:0000256" key="4">
    <source>
        <dbReference type="ARBA" id="ARBA00023172"/>
    </source>
</evidence>
<proteinExistence type="inferred from homology"/>
<dbReference type="PANTHER" id="PTHR33258:SF1">
    <property type="entry name" value="TRANSPOSASE INSL FOR INSERTION SEQUENCE ELEMENT IS186A-RELATED"/>
    <property type="match status" value="1"/>
</dbReference>